<dbReference type="WBParaSite" id="ACRNAN_scaffold87.g28664.t1">
    <property type="protein sequence ID" value="ACRNAN_scaffold87.g28664.t1"/>
    <property type="gene ID" value="ACRNAN_scaffold87.g28664"/>
</dbReference>
<dbReference type="AlphaFoldDB" id="A0A914EJ46"/>
<accession>A0A914EJ46</accession>
<evidence type="ECO:0000256" key="4">
    <source>
        <dbReference type="ARBA" id="ARBA00022676"/>
    </source>
</evidence>
<keyword evidence="4 12" id="KW-0328">Glycosyltransferase</keyword>
<dbReference type="PANTHER" id="PTHR48438:SF1">
    <property type="entry name" value="ALPHA-(1,3)-FUCOSYLTRANSFERASE C-RELATED"/>
    <property type="match status" value="1"/>
</dbReference>
<keyword evidence="9 12" id="KW-0333">Golgi apparatus</keyword>
<dbReference type="Gene3D" id="3.40.50.11660">
    <property type="entry name" value="Glycosyl transferase family 10, C-terminal domain"/>
    <property type="match status" value="1"/>
</dbReference>
<keyword evidence="14" id="KW-1185">Reference proteome</keyword>
<dbReference type="InterPro" id="IPR038577">
    <property type="entry name" value="GT10-like_C_sf"/>
</dbReference>
<evidence type="ECO:0000256" key="9">
    <source>
        <dbReference type="ARBA" id="ARBA00023034"/>
    </source>
</evidence>
<dbReference type="Pfam" id="PF00852">
    <property type="entry name" value="Glyco_transf_10"/>
    <property type="match status" value="1"/>
</dbReference>
<reference evidence="15" key="1">
    <citation type="submission" date="2022-11" db="UniProtKB">
        <authorList>
            <consortium name="WormBaseParasite"/>
        </authorList>
    </citation>
    <scope>IDENTIFICATION</scope>
</reference>
<keyword evidence="8" id="KW-1133">Transmembrane helix</keyword>
<evidence type="ECO:0000256" key="5">
    <source>
        <dbReference type="ARBA" id="ARBA00022679"/>
    </source>
</evidence>
<keyword evidence="5 12" id="KW-0808">Transferase</keyword>
<evidence type="ECO:0000256" key="10">
    <source>
        <dbReference type="ARBA" id="ARBA00023136"/>
    </source>
</evidence>
<dbReference type="GO" id="GO:0032580">
    <property type="term" value="C:Golgi cisterna membrane"/>
    <property type="evidence" value="ECO:0007669"/>
    <property type="project" value="UniProtKB-SubCell"/>
</dbReference>
<feature type="domain" description="Fucosyltransferase C-terminal" evidence="13">
    <location>
        <begin position="39"/>
        <end position="167"/>
    </location>
</feature>
<evidence type="ECO:0000256" key="12">
    <source>
        <dbReference type="RuleBase" id="RU003832"/>
    </source>
</evidence>
<evidence type="ECO:0000256" key="1">
    <source>
        <dbReference type="ARBA" id="ARBA00004447"/>
    </source>
</evidence>
<dbReference type="GO" id="GO:0008417">
    <property type="term" value="F:fucosyltransferase activity"/>
    <property type="evidence" value="ECO:0007669"/>
    <property type="project" value="InterPro"/>
</dbReference>
<comment type="similarity">
    <text evidence="3 12">Belongs to the glycosyltransferase 10 family.</text>
</comment>
<organism evidence="14 15">
    <name type="scientific">Acrobeloides nanus</name>
    <dbReference type="NCBI Taxonomy" id="290746"/>
    <lineage>
        <taxon>Eukaryota</taxon>
        <taxon>Metazoa</taxon>
        <taxon>Ecdysozoa</taxon>
        <taxon>Nematoda</taxon>
        <taxon>Chromadorea</taxon>
        <taxon>Rhabditida</taxon>
        <taxon>Tylenchina</taxon>
        <taxon>Cephalobomorpha</taxon>
        <taxon>Cephaloboidea</taxon>
        <taxon>Cephalobidae</taxon>
        <taxon>Acrobeloides</taxon>
    </lineage>
</organism>
<dbReference type="InterPro" id="IPR001503">
    <property type="entry name" value="Glyco_trans_10"/>
</dbReference>
<evidence type="ECO:0000313" key="15">
    <source>
        <dbReference type="WBParaSite" id="ACRNAN_scaffold87.g28664.t1"/>
    </source>
</evidence>
<dbReference type="SUPFAM" id="SSF53756">
    <property type="entry name" value="UDP-Glycosyltransferase/glycogen phosphorylase"/>
    <property type="match status" value="1"/>
</dbReference>
<evidence type="ECO:0000256" key="7">
    <source>
        <dbReference type="ARBA" id="ARBA00022968"/>
    </source>
</evidence>
<dbReference type="EC" id="2.4.1.-" evidence="12"/>
<evidence type="ECO:0000256" key="8">
    <source>
        <dbReference type="ARBA" id="ARBA00022989"/>
    </source>
</evidence>
<evidence type="ECO:0000256" key="6">
    <source>
        <dbReference type="ARBA" id="ARBA00022692"/>
    </source>
</evidence>
<dbReference type="InterPro" id="IPR055270">
    <property type="entry name" value="Glyco_tran_10_C"/>
</dbReference>
<name>A0A914EJ46_9BILA</name>
<evidence type="ECO:0000259" key="13">
    <source>
        <dbReference type="Pfam" id="PF00852"/>
    </source>
</evidence>
<evidence type="ECO:0000256" key="11">
    <source>
        <dbReference type="ARBA" id="ARBA00023180"/>
    </source>
</evidence>
<keyword evidence="10" id="KW-0472">Membrane</keyword>
<evidence type="ECO:0000256" key="2">
    <source>
        <dbReference type="ARBA" id="ARBA00004922"/>
    </source>
</evidence>
<dbReference type="Proteomes" id="UP000887540">
    <property type="component" value="Unplaced"/>
</dbReference>
<comment type="subcellular location">
    <subcellularLocation>
        <location evidence="1 12">Golgi apparatus</location>
        <location evidence="1 12">Golgi stack membrane</location>
        <topology evidence="1 12">Single-pass type II membrane protein</topology>
    </subcellularLocation>
</comment>
<keyword evidence="6 12" id="KW-0812">Transmembrane</keyword>
<evidence type="ECO:0000256" key="3">
    <source>
        <dbReference type="ARBA" id="ARBA00008919"/>
    </source>
</evidence>
<keyword evidence="11" id="KW-0325">Glycoprotein</keyword>
<keyword evidence="7" id="KW-0735">Signal-anchor</keyword>
<sequence>MTYRLDSDVIIPYDKFEPIDKNTKDNERWTWEEVKEKVDKKSKMVLQFVLHCSTPSKRENYIKELAKYIDVKIFGRCSGDSNCEKECEKNEIDQHMFYLSFENSICKDYVTEKFWRLKQIIVPIVMNREIHQHIAPNGSCIAASDFKSPKELANFLKQLASNKEEYIK</sequence>
<proteinExistence type="inferred from homology"/>
<dbReference type="FunFam" id="3.40.50.11660:FF:000002">
    <property type="entry name" value="Alpha-(1,3)-fucosyltransferase"/>
    <property type="match status" value="1"/>
</dbReference>
<dbReference type="PANTHER" id="PTHR48438">
    <property type="entry name" value="ALPHA-(1,3)-FUCOSYLTRANSFERASE C-RELATED"/>
    <property type="match status" value="1"/>
</dbReference>
<comment type="pathway">
    <text evidence="2">Protein modification; protein glycosylation.</text>
</comment>
<evidence type="ECO:0000313" key="14">
    <source>
        <dbReference type="Proteomes" id="UP000887540"/>
    </source>
</evidence>
<protein>
    <recommendedName>
        <fullName evidence="12">Fucosyltransferase</fullName>
        <ecNumber evidence="12">2.4.1.-</ecNumber>
    </recommendedName>
</protein>